<evidence type="ECO:0000256" key="4">
    <source>
        <dbReference type="PIRNR" id="PIRNR006181"/>
    </source>
</evidence>
<sequence length="165" mass="16583">MADMAKKKKASAPTAAVQVLIDASIPHQLQRFDAGHDHFGEHAAAALDVDPGLILKTLVVDTGSGLGVCCVPVTGKLSLKKAAAGFGVPKVTMADPAKAQRSSGYIPGGISPIGQRTALPTLIDASVANASTVYVSGGRRGLDIGVAPGDLAQVTGASFVDLAAQ</sequence>
<keyword evidence="2 4" id="KW-0648">Protein biosynthesis</keyword>
<dbReference type="PIRSF" id="PIRSF006181">
    <property type="entry name" value="EbsC_YbaK"/>
    <property type="match status" value="1"/>
</dbReference>
<evidence type="ECO:0000259" key="5">
    <source>
        <dbReference type="Pfam" id="PF04073"/>
    </source>
</evidence>
<reference evidence="7" key="2">
    <citation type="submission" date="2015-05" db="EMBL/GenBank/DDBJ databases">
        <title>Complete genome sequence of Corynebacterium testudinoris DSM 44614, recovered from necrotic lesions in the mouth of a tortoise.</title>
        <authorList>
            <person name="Ruckert C."/>
            <person name="Albersmeier A."/>
            <person name="Winkler A."/>
            <person name="Tauch A."/>
        </authorList>
    </citation>
    <scope>NUCLEOTIDE SEQUENCE [LARGE SCALE GENOMIC DNA]</scope>
    <source>
        <strain evidence="7">DSM 44614</strain>
    </source>
</reference>
<dbReference type="Pfam" id="PF04073">
    <property type="entry name" value="tRNA_edit"/>
    <property type="match status" value="1"/>
</dbReference>
<proteinExistence type="inferred from homology"/>
<protein>
    <recommendedName>
        <fullName evidence="4">Cys-tRNA(Pro)/Cys-tRNA(Cys) deacylase</fullName>
        <ecNumber evidence="4">4.2.-.-</ecNumber>
    </recommendedName>
</protein>
<dbReference type="NCBIfam" id="TIGR00011">
    <property type="entry name" value="YbaK_EbsC"/>
    <property type="match status" value="1"/>
</dbReference>
<reference evidence="6 7" key="1">
    <citation type="journal article" date="2015" name="Genome Announc.">
        <title>Complete Genome Sequence of the Type Strain Corynebacterium testudinoris DSM 44614, Recovered from Necrotic Lesions in the Mouth of a Tortoise.</title>
        <authorList>
            <person name="Ruckert C."/>
            <person name="Kriete M."/>
            <person name="Jaenicke S."/>
            <person name="Winkler A."/>
            <person name="Tauch A."/>
        </authorList>
    </citation>
    <scope>NUCLEOTIDE SEQUENCE [LARGE SCALE GENOMIC DNA]</scope>
    <source>
        <strain evidence="6 7">DSM 44614</strain>
    </source>
</reference>
<dbReference type="PANTHER" id="PTHR30411">
    <property type="entry name" value="CYTOPLASMIC PROTEIN"/>
    <property type="match status" value="1"/>
</dbReference>
<comment type="similarity">
    <text evidence="1 4">Belongs to the prolyl-tRNA editing family. YbaK/EbsC subfamily.</text>
</comment>
<dbReference type="GO" id="GO:0002161">
    <property type="term" value="F:aminoacyl-tRNA deacylase activity"/>
    <property type="evidence" value="ECO:0007669"/>
    <property type="project" value="InterPro"/>
</dbReference>
<dbReference type="SUPFAM" id="SSF55826">
    <property type="entry name" value="YbaK/ProRS associated domain"/>
    <property type="match status" value="1"/>
</dbReference>
<dbReference type="PANTHER" id="PTHR30411:SF0">
    <property type="entry name" value="CYS-TRNA(PRO)_CYS-TRNA(CYS) DEACYLASE YBAK"/>
    <property type="match status" value="1"/>
</dbReference>
<evidence type="ECO:0000256" key="2">
    <source>
        <dbReference type="ARBA" id="ARBA00022917"/>
    </source>
</evidence>
<dbReference type="InterPro" id="IPR004369">
    <property type="entry name" value="Prolyl-tRNA_editing_YbaK/EbsC"/>
</dbReference>
<name>A0A0G3H8C5_9CORY</name>
<dbReference type="EC" id="4.2.-.-" evidence="4"/>
<evidence type="ECO:0000313" key="7">
    <source>
        <dbReference type="Proteomes" id="UP000035540"/>
    </source>
</evidence>
<evidence type="ECO:0000256" key="3">
    <source>
        <dbReference type="ARBA" id="ARBA00023239"/>
    </source>
</evidence>
<organism evidence="6 7">
    <name type="scientific">Corynebacterium testudinoris</name>
    <dbReference type="NCBI Taxonomy" id="136857"/>
    <lineage>
        <taxon>Bacteria</taxon>
        <taxon>Bacillati</taxon>
        <taxon>Actinomycetota</taxon>
        <taxon>Actinomycetes</taxon>
        <taxon>Mycobacteriales</taxon>
        <taxon>Corynebacteriaceae</taxon>
        <taxon>Corynebacterium</taxon>
    </lineage>
</organism>
<gene>
    <name evidence="6" type="ORF">CTEST_03215</name>
</gene>
<evidence type="ECO:0000256" key="1">
    <source>
        <dbReference type="ARBA" id="ARBA00009798"/>
    </source>
</evidence>
<dbReference type="Proteomes" id="UP000035540">
    <property type="component" value="Chromosome"/>
</dbReference>
<feature type="domain" description="YbaK/aminoacyl-tRNA synthetase-associated" evidence="5">
    <location>
        <begin position="41"/>
        <end position="152"/>
    </location>
</feature>
<evidence type="ECO:0000313" key="6">
    <source>
        <dbReference type="EMBL" id="AKK08098.1"/>
    </source>
</evidence>
<dbReference type="AlphaFoldDB" id="A0A0G3H8C5"/>
<dbReference type="GO" id="GO:0016829">
    <property type="term" value="F:lyase activity"/>
    <property type="evidence" value="ECO:0007669"/>
    <property type="project" value="UniProtKB-KW"/>
</dbReference>
<keyword evidence="7" id="KW-1185">Reference proteome</keyword>
<dbReference type="InterPro" id="IPR007214">
    <property type="entry name" value="YbaK/aa-tRNA-synth-assoc-dom"/>
</dbReference>
<dbReference type="EMBL" id="CP011545">
    <property type="protein sequence ID" value="AKK08098.1"/>
    <property type="molecule type" value="Genomic_DNA"/>
</dbReference>
<dbReference type="PATRIC" id="fig|136857.5.peg.636"/>
<dbReference type="CDD" id="cd00002">
    <property type="entry name" value="YbaK_deacylase"/>
    <property type="match status" value="1"/>
</dbReference>
<keyword evidence="3 4" id="KW-0456">Lyase</keyword>
<dbReference type="GO" id="GO:0006412">
    <property type="term" value="P:translation"/>
    <property type="evidence" value="ECO:0007669"/>
    <property type="project" value="UniProtKB-KW"/>
</dbReference>
<dbReference type="STRING" id="136857.CTEST_03215"/>
<dbReference type="InterPro" id="IPR036754">
    <property type="entry name" value="YbaK/aa-tRNA-synt-asso_dom_sf"/>
</dbReference>
<accession>A0A0G3H8C5</accession>
<dbReference type="KEGG" id="cted:CTEST_03215"/>
<dbReference type="Gene3D" id="3.90.960.10">
    <property type="entry name" value="YbaK/aminoacyl-tRNA synthetase-associated domain"/>
    <property type="match status" value="1"/>
</dbReference>